<name>A0AAD7KBK6_9AGAR</name>
<protein>
    <submittedName>
        <fullName evidence="2">Uncharacterized protein</fullName>
    </submittedName>
</protein>
<accession>A0AAD7KBK6</accession>
<keyword evidence="3" id="KW-1185">Reference proteome</keyword>
<evidence type="ECO:0000313" key="3">
    <source>
        <dbReference type="Proteomes" id="UP001215280"/>
    </source>
</evidence>
<gene>
    <name evidence="2" type="ORF">DFH07DRAFT_949257</name>
</gene>
<dbReference type="AlphaFoldDB" id="A0AAD7KBK6"/>
<dbReference type="Proteomes" id="UP001215280">
    <property type="component" value="Unassembled WGS sequence"/>
</dbReference>
<comment type="caution">
    <text evidence="2">The sequence shown here is derived from an EMBL/GenBank/DDBJ whole genome shotgun (WGS) entry which is preliminary data.</text>
</comment>
<organism evidence="2 3">
    <name type="scientific">Mycena maculata</name>
    <dbReference type="NCBI Taxonomy" id="230809"/>
    <lineage>
        <taxon>Eukaryota</taxon>
        <taxon>Fungi</taxon>
        <taxon>Dikarya</taxon>
        <taxon>Basidiomycota</taxon>
        <taxon>Agaricomycotina</taxon>
        <taxon>Agaricomycetes</taxon>
        <taxon>Agaricomycetidae</taxon>
        <taxon>Agaricales</taxon>
        <taxon>Marasmiineae</taxon>
        <taxon>Mycenaceae</taxon>
        <taxon>Mycena</taxon>
    </lineage>
</organism>
<feature type="region of interest" description="Disordered" evidence="1">
    <location>
        <begin position="209"/>
        <end position="231"/>
    </location>
</feature>
<evidence type="ECO:0000313" key="2">
    <source>
        <dbReference type="EMBL" id="KAJ7782457.1"/>
    </source>
</evidence>
<sequence length="231" mass="26169">MKNLASIQEECNKPPSEPFSLSNPKIQNTRIVHKVTGQVKLRKATQDLLLNSDIAKKIAQAKVLGPEALKSESAHRGSSRRERRVSAFHYTFSLSLNGHQLPESSFLVNVELWRWVTFVDLSISPRGRAPRVFPPTIERLTFIRRLPPTFRVPERWGFGAYSSLRGCSPAARISFRRTIRGMGRLTDGTYADAEFEIEKAAFCVSPLPSQDQQHRTVPRSLKPPTKSHTFF</sequence>
<reference evidence="2" key="1">
    <citation type="submission" date="2023-03" db="EMBL/GenBank/DDBJ databases">
        <title>Massive genome expansion in bonnet fungi (Mycena s.s.) driven by repeated elements and novel gene families across ecological guilds.</title>
        <authorList>
            <consortium name="Lawrence Berkeley National Laboratory"/>
            <person name="Harder C.B."/>
            <person name="Miyauchi S."/>
            <person name="Viragh M."/>
            <person name="Kuo A."/>
            <person name="Thoen E."/>
            <person name="Andreopoulos B."/>
            <person name="Lu D."/>
            <person name="Skrede I."/>
            <person name="Drula E."/>
            <person name="Henrissat B."/>
            <person name="Morin E."/>
            <person name="Kohler A."/>
            <person name="Barry K."/>
            <person name="LaButti K."/>
            <person name="Morin E."/>
            <person name="Salamov A."/>
            <person name="Lipzen A."/>
            <person name="Mereny Z."/>
            <person name="Hegedus B."/>
            <person name="Baldrian P."/>
            <person name="Stursova M."/>
            <person name="Weitz H."/>
            <person name="Taylor A."/>
            <person name="Grigoriev I.V."/>
            <person name="Nagy L.G."/>
            <person name="Martin F."/>
            <person name="Kauserud H."/>
        </authorList>
    </citation>
    <scope>NUCLEOTIDE SEQUENCE</scope>
    <source>
        <strain evidence="2">CBHHK188m</strain>
    </source>
</reference>
<dbReference type="EMBL" id="JARJLG010000003">
    <property type="protein sequence ID" value="KAJ7782457.1"/>
    <property type="molecule type" value="Genomic_DNA"/>
</dbReference>
<evidence type="ECO:0000256" key="1">
    <source>
        <dbReference type="SAM" id="MobiDB-lite"/>
    </source>
</evidence>
<feature type="region of interest" description="Disordered" evidence="1">
    <location>
        <begin position="1"/>
        <end position="23"/>
    </location>
</feature>
<proteinExistence type="predicted"/>